<organism evidence="2 3">
    <name type="scientific">Pseudogulbenkiania subflava DSM 22618</name>
    <dbReference type="NCBI Taxonomy" id="1123014"/>
    <lineage>
        <taxon>Bacteria</taxon>
        <taxon>Pseudomonadati</taxon>
        <taxon>Pseudomonadota</taxon>
        <taxon>Betaproteobacteria</taxon>
        <taxon>Neisseriales</taxon>
        <taxon>Chromobacteriaceae</taxon>
        <taxon>Pseudogulbenkiania</taxon>
    </lineage>
</organism>
<evidence type="ECO:0000259" key="1">
    <source>
        <dbReference type="Pfam" id="PF20247"/>
    </source>
</evidence>
<dbReference type="CDD" id="cd21173">
    <property type="entry name" value="NucC-like"/>
    <property type="match status" value="1"/>
</dbReference>
<gene>
    <name evidence="2" type="ORF">SAMN02745746_01946</name>
</gene>
<sequence length="340" mass="38856">MNSITNQIQTIINNAVNEFANDFINCRELFSTLDSRNGLTHSGEFGMYRERICKKLIEKFVASDMKIGDGFIINKNGESSNQSDLIVFDRDHTLQIESGGAKFFPCETTYAIGEVKSKLDEKGLKEALARLIKAKKIRSHTPAIPTPIKPNHLPHFINKIASGAYDGDEHYNPYRINKFGDFQGLIDYIENGTCDNFINDVLHNIRLFEQLNIVTFLICEEIKDIEKIMSDTASPFNFCSKEDEPFRINLILSLNDGLIFHCYYENNALTPYPFPMKLGEKMRAIFFPNKKDGKNLHIVKFIQLLSWALYETAIYQFVPMGYYKNQINIITPDCKVISGG</sequence>
<accession>A0A1Y6BUK5</accession>
<reference evidence="3" key="1">
    <citation type="submission" date="2017-04" db="EMBL/GenBank/DDBJ databases">
        <authorList>
            <person name="Varghese N."/>
            <person name="Submissions S."/>
        </authorList>
    </citation>
    <scope>NUCLEOTIDE SEQUENCE [LARGE SCALE GENOMIC DNA]</scope>
    <source>
        <strain evidence="3">DSM 22618</strain>
    </source>
</reference>
<protein>
    <recommendedName>
        <fullName evidence="1">DUF6602 domain-containing protein</fullName>
    </recommendedName>
</protein>
<proteinExistence type="predicted"/>
<dbReference type="Proteomes" id="UP000192920">
    <property type="component" value="Unassembled WGS sequence"/>
</dbReference>
<dbReference type="InterPro" id="IPR046537">
    <property type="entry name" value="DUF6602"/>
</dbReference>
<dbReference type="STRING" id="1123014.SAMN02745746_01946"/>
<dbReference type="Pfam" id="PF20247">
    <property type="entry name" value="DUF6602"/>
    <property type="match status" value="1"/>
</dbReference>
<dbReference type="EMBL" id="FXAG01000009">
    <property type="protein sequence ID" value="SMF22090.1"/>
    <property type="molecule type" value="Genomic_DNA"/>
</dbReference>
<evidence type="ECO:0000313" key="2">
    <source>
        <dbReference type="EMBL" id="SMF22090.1"/>
    </source>
</evidence>
<feature type="domain" description="DUF6602" evidence="1">
    <location>
        <begin position="37"/>
        <end position="136"/>
    </location>
</feature>
<dbReference type="RefSeq" id="WP_143477792.1">
    <property type="nucleotide sequence ID" value="NZ_FXAG01000009.1"/>
</dbReference>
<keyword evidence="3" id="KW-1185">Reference proteome</keyword>
<evidence type="ECO:0000313" key="3">
    <source>
        <dbReference type="Proteomes" id="UP000192920"/>
    </source>
</evidence>
<name>A0A1Y6BUK5_9NEIS</name>
<dbReference type="AlphaFoldDB" id="A0A1Y6BUK5"/>